<keyword evidence="6" id="KW-0442">Lipid degradation</keyword>
<dbReference type="GO" id="GO:0006635">
    <property type="term" value="P:fatty acid beta-oxidation"/>
    <property type="evidence" value="ECO:0007669"/>
    <property type="project" value="UniProtKB-UniPathway"/>
</dbReference>
<accession>A0A4R5TXY3</accession>
<evidence type="ECO:0000256" key="14">
    <source>
        <dbReference type="SAM" id="MobiDB-lite"/>
    </source>
</evidence>
<keyword evidence="8" id="KW-0520">NAD</keyword>
<dbReference type="FunFam" id="3.90.226.10:FF:000011">
    <property type="entry name" value="Fatty acid oxidation complex subunit alpha"/>
    <property type="match status" value="1"/>
</dbReference>
<evidence type="ECO:0000256" key="1">
    <source>
        <dbReference type="ARBA" id="ARBA00005005"/>
    </source>
</evidence>
<dbReference type="AlphaFoldDB" id="A0A4R5TXY3"/>
<comment type="caution">
    <text evidence="17">The sequence shown here is derived from an EMBL/GenBank/DDBJ whole genome shotgun (WGS) entry which is preliminary data.</text>
</comment>
<evidence type="ECO:0000259" key="16">
    <source>
        <dbReference type="Pfam" id="PF02737"/>
    </source>
</evidence>
<dbReference type="Gene3D" id="1.10.1040.10">
    <property type="entry name" value="N-(1-d-carboxylethyl)-l-norvaline Dehydrogenase, domain 2"/>
    <property type="match status" value="2"/>
</dbReference>
<keyword evidence="18" id="KW-1185">Reference proteome</keyword>
<dbReference type="InterPro" id="IPR018376">
    <property type="entry name" value="Enoyl-CoA_hyd/isom_CS"/>
</dbReference>
<evidence type="ECO:0000256" key="11">
    <source>
        <dbReference type="ARBA" id="ARBA00023268"/>
    </source>
</evidence>
<comment type="similarity">
    <text evidence="13">Belongs to the enoyl-CoA hydratase/isomerase family.</text>
</comment>
<dbReference type="PROSITE" id="PS00166">
    <property type="entry name" value="ENOYL_COA_HYDRATASE"/>
    <property type="match status" value="1"/>
</dbReference>
<dbReference type="GO" id="GO:0016509">
    <property type="term" value="F:long-chain (3S)-3-hydroxyacyl-CoA dehydrogenase (NAD+) activity"/>
    <property type="evidence" value="ECO:0007669"/>
    <property type="project" value="TreeGrafter"/>
</dbReference>
<comment type="similarity">
    <text evidence="2">In the central section; belongs to the 3-hydroxyacyl-CoA dehydrogenase family.</text>
</comment>
<dbReference type="InterPro" id="IPR008927">
    <property type="entry name" value="6-PGluconate_DH-like_C_sf"/>
</dbReference>
<feature type="domain" description="3-hydroxyacyl-CoA dehydrogenase NAD binding" evidence="16">
    <location>
        <begin position="313"/>
        <end position="485"/>
    </location>
</feature>
<keyword evidence="11" id="KW-0511">Multifunctional enzyme</keyword>
<keyword evidence="10" id="KW-0456">Lyase</keyword>
<evidence type="ECO:0000313" key="17">
    <source>
        <dbReference type="EMBL" id="TDK26033.1"/>
    </source>
</evidence>
<dbReference type="Gene3D" id="3.40.50.720">
    <property type="entry name" value="NAD(P)-binding Rossmann-like Domain"/>
    <property type="match status" value="1"/>
</dbReference>
<evidence type="ECO:0000256" key="6">
    <source>
        <dbReference type="ARBA" id="ARBA00022963"/>
    </source>
</evidence>
<dbReference type="Proteomes" id="UP000294796">
    <property type="component" value="Unassembled WGS sequence"/>
</dbReference>
<proteinExistence type="inferred from homology"/>
<organism evidence="17 18">
    <name type="scientific">Luteimonas aestuarii</name>
    <dbReference type="NCBI Taxonomy" id="453837"/>
    <lineage>
        <taxon>Bacteria</taxon>
        <taxon>Pseudomonadati</taxon>
        <taxon>Pseudomonadota</taxon>
        <taxon>Gammaproteobacteria</taxon>
        <taxon>Lysobacterales</taxon>
        <taxon>Lysobacteraceae</taxon>
        <taxon>Luteimonas</taxon>
    </lineage>
</organism>
<dbReference type="PANTHER" id="PTHR43612:SF3">
    <property type="entry name" value="TRIFUNCTIONAL ENZYME SUBUNIT ALPHA, MITOCHONDRIAL"/>
    <property type="match status" value="1"/>
</dbReference>
<dbReference type="RefSeq" id="WP_133321065.1">
    <property type="nucleotide sequence ID" value="NZ_SMTF01000003.1"/>
</dbReference>
<evidence type="ECO:0000256" key="5">
    <source>
        <dbReference type="ARBA" id="ARBA00022832"/>
    </source>
</evidence>
<dbReference type="InterPro" id="IPR006176">
    <property type="entry name" value="3-OHacyl-CoA_DH_NAD-bd"/>
</dbReference>
<evidence type="ECO:0000256" key="7">
    <source>
        <dbReference type="ARBA" id="ARBA00023002"/>
    </source>
</evidence>
<dbReference type="CDD" id="cd06558">
    <property type="entry name" value="crotonase-like"/>
    <property type="match status" value="1"/>
</dbReference>
<evidence type="ECO:0000256" key="10">
    <source>
        <dbReference type="ARBA" id="ARBA00023239"/>
    </source>
</evidence>
<dbReference type="InterPro" id="IPR001753">
    <property type="entry name" value="Enoyl-CoA_hydra/iso"/>
</dbReference>
<dbReference type="SUPFAM" id="SSF52096">
    <property type="entry name" value="ClpP/crotonase"/>
    <property type="match status" value="1"/>
</dbReference>
<dbReference type="InterPro" id="IPR006108">
    <property type="entry name" value="3HC_DH_C"/>
</dbReference>
<feature type="compositionally biased region" description="Basic and acidic residues" evidence="14">
    <location>
        <begin position="566"/>
        <end position="575"/>
    </location>
</feature>
<keyword evidence="7" id="KW-0560">Oxidoreductase</keyword>
<dbReference type="Pfam" id="PF02737">
    <property type="entry name" value="3HCDH_N"/>
    <property type="match status" value="1"/>
</dbReference>
<name>A0A4R5TXY3_9GAMM</name>
<evidence type="ECO:0000256" key="2">
    <source>
        <dbReference type="ARBA" id="ARBA00007005"/>
    </source>
</evidence>
<comment type="similarity">
    <text evidence="3">In the N-terminal section; belongs to the enoyl-CoA hydratase/isomerase family.</text>
</comment>
<protein>
    <recommendedName>
        <fullName evidence="4">enoyl-CoA hydratase</fullName>
        <ecNumber evidence="4">4.2.1.17</ecNumber>
    </recommendedName>
</protein>
<comment type="pathway">
    <text evidence="1">Lipid metabolism; fatty acid beta-oxidation.</text>
</comment>
<dbReference type="Pfam" id="PF00378">
    <property type="entry name" value="ECH_1"/>
    <property type="match status" value="1"/>
</dbReference>
<evidence type="ECO:0000256" key="13">
    <source>
        <dbReference type="RuleBase" id="RU003707"/>
    </source>
</evidence>
<evidence type="ECO:0000259" key="15">
    <source>
        <dbReference type="Pfam" id="PF00725"/>
    </source>
</evidence>
<evidence type="ECO:0000256" key="8">
    <source>
        <dbReference type="ARBA" id="ARBA00023027"/>
    </source>
</evidence>
<dbReference type="PANTHER" id="PTHR43612">
    <property type="entry name" value="TRIFUNCTIONAL ENZYME SUBUNIT ALPHA"/>
    <property type="match status" value="1"/>
</dbReference>
<evidence type="ECO:0000256" key="3">
    <source>
        <dbReference type="ARBA" id="ARBA00008750"/>
    </source>
</evidence>
<reference evidence="17 18" key="1">
    <citation type="submission" date="2019-03" db="EMBL/GenBank/DDBJ databases">
        <title>Luteimonas zhaokaii sp.nov., isolated from the rectal contents of Plateau pika in Yushu, Qinghai Province, China.</title>
        <authorList>
            <person name="Zhang G."/>
        </authorList>
    </citation>
    <scope>NUCLEOTIDE SEQUENCE [LARGE SCALE GENOMIC DNA]</scope>
    <source>
        <strain evidence="17 18">B9</strain>
    </source>
</reference>
<dbReference type="GO" id="GO:0070403">
    <property type="term" value="F:NAD+ binding"/>
    <property type="evidence" value="ECO:0007669"/>
    <property type="project" value="InterPro"/>
</dbReference>
<evidence type="ECO:0000256" key="12">
    <source>
        <dbReference type="ARBA" id="ARBA00049556"/>
    </source>
</evidence>
<gene>
    <name evidence="17" type="ORF">E2F46_05375</name>
</gene>
<dbReference type="InterPro" id="IPR050136">
    <property type="entry name" value="FA_oxidation_alpha_subunit"/>
</dbReference>
<sequence length="690" mass="74477">MIAGLDGLRFSHWQAELRPDGVLVLSFDRAGESVNTFAQDVLIELDALLERLALDPPDGVVLRSAKAKGFIAGADIREFAEFDRKGTIGDSIHRGQQVFQRLADLPCPTVSAIHGFCMGGGTEISLACDYRVASNDPSTKIGLPEVKLGIYPGWGGSVRLPRLVGAPAAMDVMLTGRNLSARAAKAMGVVDKVVEPALLIDEAAKLALTGTQRPFKQRFLGWFTNTWPVRQVLAPMLVKQVARKARKEHYPAPYALIETWRRSGGGTQARLQAEKKSVVKLAGTPTARNLTRVFFLQERLKGLGGKASHGVSHVHVVGAGVMGGDIAAWSAYKGFEVTLQDREQQYIDKAMARANELFAKRVKDEAKRPAVAARLRSDLAGDGVAHADLVIEAIVEKADAKRDLYANVEPRLKSDALLTTNTSSIPLDELRGHIARPAQFAGLHYFNPVALMPLVEIVRHDAMAPQTEQRLAAFCKALDKLPVPVAGTPGFLVNRLLFPYMLEAATAYSEGVPPAAIDKAAVKFGMPMGPIELIDTVGLDVAYGVGQELAPFLGLSIPPALSNPPEDGKRGKKDGQGLYTWEKTDKGSKPKKPPVPKDYKVPDDLEDRLVLPMINEAVAALHDGVVEDADLLDAGVIFGTGFAPFRGGPIQYVRETGADALLARLKALQARYGDRFAPKPGWDSLQPGSE</sequence>
<dbReference type="InterPro" id="IPR029045">
    <property type="entry name" value="ClpP/crotonase-like_dom_sf"/>
</dbReference>
<keyword evidence="5" id="KW-0276">Fatty acid metabolism</keyword>
<dbReference type="SUPFAM" id="SSF48179">
    <property type="entry name" value="6-phosphogluconate dehydrogenase C-terminal domain-like"/>
    <property type="match status" value="2"/>
</dbReference>
<dbReference type="Gene3D" id="3.90.226.10">
    <property type="entry name" value="2-enoyl-CoA Hydratase, Chain A, domain 1"/>
    <property type="match status" value="1"/>
</dbReference>
<dbReference type="Pfam" id="PF00725">
    <property type="entry name" value="3HCDH"/>
    <property type="match status" value="1"/>
</dbReference>
<evidence type="ECO:0000256" key="9">
    <source>
        <dbReference type="ARBA" id="ARBA00023098"/>
    </source>
</evidence>
<dbReference type="InterPro" id="IPR013328">
    <property type="entry name" value="6PGD_dom2"/>
</dbReference>
<feature type="domain" description="3-hydroxyacyl-CoA dehydrogenase C-terminal" evidence="15">
    <location>
        <begin position="490"/>
        <end position="581"/>
    </location>
</feature>
<evidence type="ECO:0000256" key="4">
    <source>
        <dbReference type="ARBA" id="ARBA00012076"/>
    </source>
</evidence>
<feature type="region of interest" description="Disordered" evidence="14">
    <location>
        <begin position="561"/>
        <end position="601"/>
    </location>
</feature>
<comment type="catalytic activity">
    <reaction evidence="12">
        <text>a (3S)-3-hydroxyacyl-CoA + NAD(+) = a 3-oxoacyl-CoA + NADH + H(+)</text>
        <dbReference type="Rhea" id="RHEA:22432"/>
        <dbReference type="ChEBI" id="CHEBI:15378"/>
        <dbReference type="ChEBI" id="CHEBI:57318"/>
        <dbReference type="ChEBI" id="CHEBI:57540"/>
        <dbReference type="ChEBI" id="CHEBI:57945"/>
        <dbReference type="ChEBI" id="CHEBI:90726"/>
        <dbReference type="EC" id="1.1.1.35"/>
    </reaction>
</comment>
<dbReference type="OrthoDB" id="5389341at2"/>
<evidence type="ECO:0000313" key="18">
    <source>
        <dbReference type="Proteomes" id="UP000294796"/>
    </source>
</evidence>
<dbReference type="SUPFAM" id="SSF51735">
    <property type="entry name" value="NAD(P)-binding Rossmann-fold domains"/>
    <property type="match status" value="1"/>
</dbReference>
<dbReference type="EC" id="4.2.1.17" evidence="4"/>
<dbReference type="UniPathway" id="UPA00659"/>
<dbReference type="InterPro" id="IPR036291">
    <property type="entry name" value="NAD(P)-bd_dom_sf"/>
</dbReference>
<dbReference type="GO" id="GO:0004300">
    <property type="term" value="F:enoyl-CoA hydratase activity"/>
    <property type="evidence" value="ECO:0007669"/>
    <property type="project" value="UniProtKB-EC"/>
</dbReference>
<dbReference type="EMBL" id="SMTF01000003">
    <property type="protein sequence ID" value="TDK26033.1"/>
    <property type="molecule type" value="Genomic_DNA"/>
</dbReference>
<keyword evidence="9" id="KW-0443">Lipid metabolism</keyword>